<keyword evidence="3" id="KW-1185">Reference proteome</keyword>
<feature type="region of interest" description="Disordered" evidence="1">
    <location>
        <begin position="143"/>
        <end position="169"/>
    </location>
</feature>
<evidence type="ECO:0000313" key="2">
    <source>
        <dbReference type="EMBL" id="PAA55033.1"/>
    </source>
</evidence>
<name>A0A267E0F0_9PLAT</name>
<feature type="non-terminal residue" evidence="2">
    <location>
        <position position="1"/>
    </location>
</feature>
<proteinExistence type="predicted"/>
<evidence type="ECO:0000256" key="1">
    <source>
        <dbReference type="SAM" id="MobiDB-lite"/>
    </source>
</evidence>
<dbReference type="Proteomes" id="UP000215902">
    <property type="component" value="Unassembled WGS sequence"/>
</dbReference>
<comment type="caution">
    <text evidence="2">The sequence shown here is derived from an EMBL/GenBank/DDBJ whole genome shotgun (WGS) entry which is preliminary data.</text>
</comment>
<gene>
    <name evidence="2" type="ORF">BOX15_Mlig015705g1</name>
</gene>
<dbReference type="EMBL" id="NIVC01002820">
    <property type="protein sequence ID" value="PAA55033.1"/>
    <property type="molecule type" value="Genomic_DNA"/>
</dbReference>
<accession>A0A267E0F0</accession>
<evidence type="ECO:0000313" key="3">
    <source>
        <dbReference type="Proteomes" id="UP000215902"/>
    </source>
</evidence>
<dbReference type="AlphaFoldDB" id="A0A267E0F0"/>
<organism evidence="2 3">
    <name type="scientific">Macrostomum lignano</name>
    <dbReference type="NCBI Taxonomy" id="282301"/>
    <lineage>
        <taxon>Eukaryota</taxon>
        <taxon>Metazoa</taxon>
        <taxon>Spiralia</taxon>
        <taxon>Lophotrochozoa</taxon>
        <taxon>Platyhelminthes</taxon>
        <taxon>Rhabditophora</taxon>
        <taxon>Macrostomorpha</taxon>
        <taxon>Macrostomida</taxon>
        <taxon>Macrostomidae</taxon>
        <taxon>Macrostomum</taxon>
    </lineage>
</organism>
<sequence>VASLVHISGNPATPRLSSGMLMRCSPSLPRAVREPQTGTVCVTSSAGAGRTSPAASAAAEAKAKERRGSGPVRVGLRLCHRAEEDCPGAAHARLVRLSGAAGSGVNIAYDNAGFQPTTLELRATSSEPQYRRSTEARGLRLQRTTTTKTTTVVQSQQEQEQQQVADSWV</sequence>
<feature type="compositionally biased region" description="Low complexity" evidence="1">
    <location>
        <begin position="144"/>
        <end position="169"/>
    </location>
</feature>
<protein>
    <submittedName>
        <fullName evidence="2">Uncharacterized protein</fullName>
    </submittedName>
</protein>
<reference evidence="2 3" key="1">
    <citation type="submission" date="2017-06" db="EMBL/GenBank/DDBJ databases">
        <title>A platform for efficient transgenesis in Macrostomum lignano, a flatworm model organism for stem cell research.</title>
        <authorList>
            <person name="Berezikov E."/>
        </authorList>
    </citation>
    <scope>NUCLEOTIDE SEQUENCE [LARGE SCALE GENOMIC DNA]</scope>
    <source>
        <strain evidence="2">DV1</strain>
        <tissue evidence="2">Whole organism</tissue>
    </source>
</reference>